<dbReference type="Gene3D" id="3.30.1330.60">
    <property type="entry name" value="OmpA-like domain"/>
    <property type="match status" value="1"/>
</dbReference>
<evidence type="ECO:0000256" key="4">
    <source>
        <dbReference type="PROSITE-ProRule" id="PRU00473"/>
    </source>
</evidence>
<dbReference type="PROSITE" id="PS51123">
    <property type="entry name" value="OMPA_2"/>
    <property type="match status" value="1"/>
</dbReference>
<dbReference type="InterPro" id="IPR006665">
    <property type="entry name" value="OmpA-like"/>
</dbReference>
<gene>
    <name evidence="6" type="ORF">ATN88_16770</name>
</gene>
<reference evidence="6 7" key="1">
    <citation type="submission" date="2015-11" db="EMBL/GenBank/DDBJ databases">
        <title>Genomic Taxonomy of the Vibrionaceae.</title>
        <authorList>
            <person name="Gomez-Gil B."/>
            <person name="Enciso-Ibarra J."/>
        </authorList>
    </citation>
    <scope>NUCLEOTIDE SEQUENCE [LARGE SCALE GENOMIC DNA]</scope>
    <source>
        <strain evidence="6 7">CAIM 912</strain>
    </source>
</reference>
<dbReference type="EMBL" id="LNTY01000004">
    <property type="protein sequence ID" value="KXF83521.1"/>
    <property type="molecule type" value="Genomic_DNA"/>
</dbReference>
<dbReference type="InterPro" id="IPR050330">
    <property type="entry name" value="Bact_OuterMem_StrucFunc"/>
</dbReference>
<dbReference type="Proteomes" id="UP000070529">
    <property type="component" value="Unassembled WGS sequence"/>
</dbReference>
<comment type="caution">
    <text evidence="6">The sequence shown here is derived from an EMBL/GenBank/DDBJ whole genome shotgun (WGS) entry which is preliminary data.</text>
</comment>
<dbReference type="PANTHER" id="PTHR30329:SF21">
    <property type="entry name" value="LIPOPROTEIN YIAD-RELATED"/>
    <property type="match status" value="1"/>
</dbReference>
<dbReference type="InterPro" id="IPR036737">
    <property type="entry name" value="OmpA-like_sf"/>
</dbReference>
<dbReference type="InterPro" id="IPR006664">
    <property type="entry name" value="OMP_bac"/>
</dbReference>
<keyword evidence="7" id="KW-1185">Reference proteome</keyword>
<feature type="domain" description="OmpA-like" evidence="5">
    <location>
        <begin position="141"/>
        <end position="258"/>
    </location>
</feature>
<dbReference type="Pfam" id="PF00691">
    <property type="entry name" value="OmpA"/>
    <property type="match status" value="1"/>
</dbReference>
<comment type="subcellular location">
    <subcellularLocation>
        <location evidence="1">Cell outer membrane</location>
    </subcellularLocation>
</comment>
<evidence type="ECO:0000313" key="7">
    <source>
        <dbReference type="Proteomes" id="UP000070529"/>
    </source>
</evidence>
<dbReference type="CDD" id="cd07185">
    <property type="entry name" value="OmpA_C-like"/>
    <property type="match status" value="1"/>
</dbReference>
<keyword evidence="3" id="KW-0998">Cell outer membrane</keyword>
<evidence type="ECO:0000313" key="6">
    <source>
        <dbReference type="EMBL" id="KXF83521.1"/>
    </source>
</evidence>
<dbReference type="AlphaFoldDB" id="A0A135IDH4"/>
<name>A0A135IDH4_9GAMM</name>
<organism evidence="6 7">
    <name type="scientific">Enterovibrio coralii</name>
    <dbReference type="NCBI Taxonomy" id="294935"/>
    <lineage>
        <taxon>Bacteria</taxon>
        <taxon>Pseudomonadati</taxon>
        <taxon>Pseudomonadota</taxon>
        <taxon>Gammaproteobacteria</taxon>
        <taxon>Vibrionales</taxon>
        <taxon>Vibrionaceae</taxon>
        <taxon>Enterovibrio</taxon>
    </lineage>
</organism>
<dbReference type="OrthoDB" id="5587802at2"/>
<proteinExistence type="predicted"/>
<sequence length="270" mass="29629">MKKLLTLILPIVVLSGCSMFPDHGQGGMGEHHYSSLPPVLPDQPLGPEHGLRFEWELAARHLDILVLEGAELCFPASVVQARKMQDRIVRELLGGLEFDAANDIIIQREALERLEKQLDAVKDSRACVIPGQNENATRELVAKIYGLLNADNQFAFNSPEVNPKYMGHLAEASHLLRDLPQYHLKVTGHADSVGNTAANKTLSLARAKQVKRYLQIFGVVPSRITVAAVGSSDPLFEGNEPEVRLVNRRVSVELVEVPGLGQTEILKGGQ</sequence>
<evidence type="ECO:0000256" key="1">
    <source>
        <dbReference type="ARBA" id="ARBA00004442"/>
    </source>
</evidence>
<dbReference type="PRINTS" id="PR01021">
    <property type="entry name" value="OMPADOMAIN"/>
</dbReference>
<evidence type="ECO:0000256" key="3">
    <source>
        <dbReference type="ARBA" id="ARBA00023237"/>
    </source>
</evidence>
<dbReference type="STRING" id="294935.ATN88_16770"/>
<keyword evidence="2 4" id="KW-0472">Membrane</keyword>
<dbReference type="PANTHER" id="PTHR30329">
    <property type="entry name" value="STATOR ELEMENT OF FLAGELLAR MOTOR COMPLEX"/>
    <property type="match status" value="1"/>
</dbReference>
<accession>A0A135IDH4</accession>
<dbReference type="GO" id="GO:0009279">
    <property type="term" value="C:cell outer membrane"/>
    <property type="evidence" value="ECO:0007669"/>
    <property type="project" value="UniProtKB-SubCell"/>
</dbReference>
<dbReference type="RefSeq" id="WP_067409815.1">
    <property type="nucleotide sequence ID" value="NZ_LNTY01000004.1"/>
</dbReference>
<evidence type="ECO:0000259" key="5">
    <source>
        <dbReference type="PROSITE" id="PS51123"/>
    </source>
</evidence>
<dbReference type="SUPFAM" id="SSF103088">
    <property type="entry name" value="OmpA-like"/>
    <property type="match status" value="1"/>
</dbReference>
<protein>
    <recommendedName>
        <fullName evidence="5">OmpA-like domain-containing protein</fullName>
    </recommendedName>
</protein>
<dbReference type="PROSITE" id="PS51257">
    <property type="entry name" value="PROKAR_LIPOPROTEIN"/>
    <property type="match status" value="1"/>
</dbReference>
<evidence type="ECO:0000256" key="2">
    <source>
        <dbReference type="ARBA" id="ARBA00023136"/>
    </source>
</evidence>